<reference evidence="2" key="1">
    <citation type="journal article" date="2020" name="bioRxiv">
        <title>Comparative genomics of Chlamydomonas.</title>
        <authorList>
            <person name="Craig R.J."/>
            <person name="Hasan A.R."/>
            <person name="Ness R.W."/>
            <person name="Keightley P.D."/>
        </authorList>
    </citation>
    <scope>NUCLEOTIDE SEQUENCE</scope>
    <source>
        <strain evidence="2">CCAP 11/173</strain>
    </source>
</reference>
<feature type="region of interest" description="Disordered" evidence="1">
    <location>
        <begin position="95"/>
        <end position="132"/>
    </location>
</feature>
<dbReference type="Proteomes" id="UP000613740">
    <property type="component" value="Unassembled WGS sequence"/>
</dbReference>
<protein>
    <submittedName>
        <fullName evidence="2">Uncharacterized protein</fullName>
    </submittedName>
</protein>
<feature type="compositionally biased region" description="Basic and acidic residues" evidence="1">
    <location>
        <begin position="290"/>
        <end position="299"/>
    </location>
</feature>
<proteinExistence type="predicted"/>
<dbReference type="AlphaFoldDB" id="A0A835TQ26"/>
<organism evidence="2 3">
    <name type="scientific">Chlamydomonas schloesseri</name>
    <dbReference type="NCBI Taxonomy" id="2026947"/>
    <lineage>
        <taxon>Eukaryota</taxon>
        <taxon>Viridiplantae</taxon>
        <taxon>Chlorophyta</taxon>
        <taxon>core chlorophytes</taxon>
        <taxon>Chlorophyceae</taxon>
        <taxon>CS clade</taxon>
        <taxon>Chlamydomonadales</taxon>
        <taxon>Chlamydomonadaceae</taxon>
        <taxon>Chlamydomonas</taxon>
    </lineage>
</organism>
<feature type="compositionally biased region" description="Low complexity" evidence="1">
    <location>
        <begin position="302"/>
        <end position="315"/>
    </location>
</feature>
<dbReference type="OrthoDB" id="560381at2759"/>
<feature type="region of interest" description="Disordered" evidence="1">
    <location>
        <begin position="290"/>
        <end position="315"/>
    </location>
</feature>
<accession>A0A835TQ26</accession>
<comment type="caution">
    <text evidence="2">The sequence shown here is derived from an EMBL/GenBank/DDBJ whole genome shotgun (WGS) entry which is preliminary data.</text>
</comment>
<evidence type="ECO:0000313" key="3">
    <source>
        <dbReference type="Proteomes" id="UP000613740"/>
    </source>
</evidence>
<evidence type="ECO:0000256" key="1">
    <source>
        <dbReference type="SAM" id="MobiDB-lite"/>
    </source>
</evidence>
<evidence type="ECO:0000313" key="2">
    <source>
        <dbReference type="EMBL" id="KAG2443190.1"/>
    </source>
</evidence>
<name>A0A835TQ26_9CHLO</name>
<dbReference type="EMBL" id="JAEHOD010000031">
    <property type="protein sequence ID" value="KAG2443190.1"/>
    <property type="molecule type" value="Genomic_DNA"/>
</dbReference>
<feature type="region of interest" description="Disordered" evidence="1">
    <location>
        <begin position="151"/>
        <end position="172"/>
    </location>
</feature>
<sequence>MLLCRTAHQLRSVVPTWLLLDARRVRCSRGLGLRECRTGVVLTAAATASPAYAAAASTAIAAGSKSSRLLSVAGDSGGGGRAPAAVRRARARVSARSSSLSGGSGSSAASAAADFSDASQEQQLEQTAQQQQQQAARVRAFLAAATARVLPNTTAEHSSRREPPPAPPPLPDLPGIVPATWLHPLLEWVTSAAMRPVAVQSILEQHCSRGVRRIVAAAAQLAATEEAAFAGKPDDKQDSMCVTSAHLALAALADDDDPDCAAALGVLHHSAAALSLPRCAELLAERAAEERRREEELHGHGSSSSSASGSSSNSSSSSMFSSPALHFLFQAYRWAVFMGCDQVQPCHLLWALAADPRTCYSALLADPLDGRVAAAEVREPPLVWLLQRCPEALPRPAAVYEQVTKSATAAATAAAVGGGGAGASSSSGGGGRVAAIAAIHQELAAGLNALATAFHTAGGTSPPLPVGGDLADLAALLRACRLAGHVPSRRQLAALGAALAAGLHGGEDPDTFCMDVGDERWLAIFELAEGFAALGFEPDPAGSMLAWAPHDVGLAPAAPAAGLCDRVLAWSRTKAAMDFCYPRSEPCCELTLQRLVVDEASVAEAVARPAALQQALLAVAGTPPSDIPTWRSGVRGSVSNRTQWRYSIGDAGAAAAALRQVLPVPVRAQLLRSLCEGGPRVQFPYIPADFPAVGLRTALATSLASDDCSSIHATLDVQQVDVARAYAAAGICVPEGWLRQLASYSDDVAGLGGGDGGEVATALRLMLRAAVGAAAAGDGDGATGATSGAAATAATAAAAAAGIPSELVGQLAAMLQAAADAGRITPAVALQTLLNLLDGAQLLPASAGPTTTSPTAAPQQQRLLSSIISGPARAILMKAAAAASAADASRDSQAGAGLDGGVSSPAAALLPALMRVLDVLLVRCGDLPSLALGSREQQLQALTMQQGGEQQARS</sequence>
<gene>
    <name evidence="2" type="ORF">HYH02_009267</name>
</gene>
<keyword evidence="3" id="KW-1185">Reference proteome</keyword>